<evidence type="ECO:0000256" key="2">
    <source>
        <dbReference type="ARBA" id="ARBA00001946"/>
    </source>
</evidence>
<dbReference type="GO" id="GO:0006298">
    <property type="term" value="P:mismatch repair"/>
    <property type="evidence" value="ECO:0007669"/>
    <property type="project" value="TreeGrafter"/>
</dbReference>
<feature type="binding site" evidence="10">
    <location>
        <position position="7"/>
    </location>
    <ligand>
        <name>a divalent metal cation</name>
        <dbReference type="ChEBI" id="CHEBI:60240"/>
    </ligand>
</feature>
<evidence type="ECO:0000256" key="3">
    <source>
        <dbReference type="ARBA" id="ARBA00004065"/>
    </source>
</evidence>
<dbReference type="InterPro" id="IPR036397">
    <property type="entry name" value="RNaseH_sf"/>
</dbReference>
<dbReference type="GO" id="GO:0004523">
    <property type="term" value="F:RNA-DNA hybrid ribonuclease activity"/>
    <property type="evidence" value="ECO:0007669"/>
    <property type="project" value="UniProtKB-UniRule"/>
</dbReference>
<evidence type="ECO:0000256" key="6">
    <source>
        <dbReference type="ARBA" id="ARBA00022722"/>
    </source>
</evidence>
<dbReference type="InterPro" id="IPR004649">
    <property type="entry name" value="RNase_H2_suA"/>
</dbReference>
<evidence type="ECO:0000256" key="8">
    <source>
        <dbReference type="ARBA" id="ARBA00022759"/>
    </source>
</evidence>
<comment type="function">
    <text evidence="3 11">Endonuclease that specifically degrades the RNA of RNA-DNA hybrids.</text>
</comment>
<comment type="cofactor">
    <cofactor evidence="2">
        <name>Mg(2+)</name>
        <dbReference type="ChEBI" id="CHEBI:18420"/>
    </cofactor>
</comment>
<dbReference type="AlphaFoldDB" id="A0A977K9N5"/>
<dbReference type="GO" id="GO:0003723">
    <property type="term" value="F:RNA binding"/>
    <property type="evidence" value="ECO:0007669"/>
    <property type="project" value="UniProtKB-UniRule"/>
</dbReference>
<dbReference type="InterPro" id="IPR012337">
    <property type="entry name" value="RNaseH-like_sf"/>
</dbReference>
<keyword evidence="8 10" id="KW-0255">Endonuclease</keyword>
<keyword evidence="5" id="KW-0963">Cytoplasm</keyword>
<evidence type="ECO:0000256" key="7">
    <source>
        <dbReference type="ARBA" id="ARBA00022723"/>
    </source>
</evidence>
<comment type="catalytic activity">
    <reaction evidence="1 10 11">
        <text>Endonucleolytic cleavage to 5'-phosphomonoester.</text>
        <dbReference type="EC" id="3.1.26.4"/>
    </reaction>
</comment>
<dbReference type="EC" id="3.1.26.4" evidence="11"/>
<comment type="cofactor">
    <cofactor evidence="10">
        <name>Mn(2+)</name>
        <dbReference type="ChEBI" id="CHEBI:29035"/>
    </cofactor>
    <cofactor evidence="10">
        <name>Mg(2+)</name>
        <dbReference type="ChEBI" id="CHEBI:18420"/>
    </cofactor>
    <text evidence="10">Manganese or magnesium. Binds 1 divalent metal ion per monomer in the absence of substrate. May bind a second metal ion after substrate binding.</text>
</comment>
<evidence type="ECO:0000313" key="14">
    <source>
        <dbReference type="Proteomes" id="UP001063698"/>
    </source>
</evidence>
<evidence type="ECO:0000256" key="11">
    <source>
        <dbReference type="RuleBase" id="RU003515"/>
    </source>
</evidence>
<name>A0A977K9N5_9CREN</name>
<dbReference type="SUPFAM" id="SSF53098">
    <property type="entry name" value="Ribonuclease H-like"/>
    <property type="match status" value="1"/>
</dbReference>
<reference evidence="13" key="1">
    <citation type="submission" date="2013-11" db="EMBL/GenBank/DDBJ databases">
        <title>Comparative genomics of Ignicoccus.</title>
        <authorList>
            <person name="Podar M."/>
        </authorList>
    </citation>
    <scope>NUCLEOTIDE SEQUENCE</scope>
    <source>
        <strain evidence="13">DSM 13166</strain>
    </source>
</reference>
<evidence type="ECO:0000313" key="13">
    <source>
        <dbReference type="EMBL" id="UXD21579.1"/>
    </source>
</evidence>
<evidence type="ECO:0000259" key="12">
    <source>
        <dbReference type="PROSITE" id="PS51975"/>
    </source>
</evidence>
<evidence type="ECO:0000256" key="1">
    <source>
        <dbReference type="ARBA" id="ARBA00000077"/>
    </source>
</evidence>
<dbReference type="InterPro" id="IPR001352">
    <property type="entry name" value="RNase_HII/HIII"/>
</dbReference>
<evidence type="ECO:0000256" key="4">
    <source>
        <dbReference type="ARBA" id="ARBA00004496"/>
    </source>
</evidence>
<evidence type="ECO:0000256" key="9">
    <source>
        <dbReference type="ARBA" id="ARBA00022801"/>
    </source>
</evidence>
<dbReference type="InterPro" id="IPR024567">
    <property type="entry name" value="RNase_HII/HIII_dom"/>
</dbReference>
<protein>
    <recommendedName>
        <fullName evidence="11">Ribonuclease</fullName>
        <ecNumber evidence="11">3.1.26.4</ecNumber>
    </recommendedName>
</protein>
<dbReference type="GO" id="GO:0043137">
    <property type="term" value="P:DNA replication, removal of RNA primer"/>
    <property type="evidence" value="ECO:0007669"/>
    <property type="project" value="TreeGrafter"/>
</dbReference>
<keyword evidence="9 10" id="KW-0378">Hydrolase</keyword>
<evidence type="ECO:0000256" key="10">
    <source>
        <dbReference type="PROSITE-ProRule" id="PRU01319"/>
    </source>
</evidence>
<dbReference type="InterPro" id="IPR023160">
    <property type="entry name" value="RNase_HII_hlx-loop-hlx_cap_dom"/>
</dbReference>
<feature type="binding site" evidence="10">
    <location>
        <position position="8"/>
    </location>
    <ligand>
        <name>a divalent metal cation</name>
        <dbReference type="ChEBI" id="CHEBI:60240"/>
    </ligand>
</feature>
<dbReference type="PANTHER" id="PTHR10954">
    <property type="entry name" value="RIBONUCLEASE H2 SUBUNIT A"/>
    <property type="match status" value="1"/>
</dbReference>
<sequence>MIWVGVDEAGRGPVVGSMFVAAVALKDEDLEKLRRLGLTDSKKLTPKKRALLKEVIKEKALAIEIVEVKPEEMNERSVSDLTIEAMRKALESVLKRVRADVVIADVVGKGKKQAEILGKLHPNVKVLPKADSEYLVVSAASVVAKEAREEHVRKLKAKYGDFGSGYPSDKRTREWLVNNYDKPIVRRKWKTLQRVLSKQSSSSDEGHLT</sequence>
<keyword evidence="7 10" id="KW-0479">Metal-binding</keyword>
<gene>
    <name evidence="13" type="ORF">IPA_05620</name>
</gene>
<dbReference type="Gene3D" id="3.30.420.10">
    <property type="entry name" value="Ribonuclease H-like superfamily/Ribonuclease H"/>
    <property type="match status" value="1"/>
</dbReference>
<dbReference type="GO" id="GO:0032299">
    <property type="term" value="C:ribonuclease H2 complex"/>
    <property type="evidence" value="ECO:0007669"/>
    <property type="project" value="TreeGrafter"/>
</dbReference>
<dbReference type="GO" id="GO:0046872">
    <property type="term" value="F:metal ion binding"/>
    <property type="evidence" value="ECO:0007669"/>
    <property type="project" value="UniProtKB-KW"/>
</dbReference>
<dbReference type="Pfam" id="PF01351">
    <property type="entry name" value="RNase_HII"/>
    <property type="match status" value="1"/>
</dbReference>
<proteinExistence type="inferred from homology"/>
<dbReference type="EMBL" id="CP006868">
    <property type="protein sequence ID" value="UXD21579.1"/>
    <property type="molecule type" value="Genomic_DNA"/>
</dbReference>
<keyword evidence="14" id="KW-1185">Reference proteome</keyword>
<dbReference type="KEGG" id="ipc:IPA_05620"/>
<evidence type="ECO:0000256" key="5">
    <source>
        <dbReference type="ARBA" id="ARBA00022490"/>
    </source>
</evidence>
<dbReference type="NCBIfam" id="TIGR00729">
    <property type="entry name" value="ribonuclease HII"/>
    <property type="match status" value="1"/>
</dbReference>
<feature type="domain" description="RNase H type-2" evidence="12">
    <location>
        <begin position="1"/>
        <end position="201"/>
    </location>
</feature>
<dbReference type="Proteomes" id="UP001063698">
    <property type="component" value="Chromosome"/>
</dbReference>
<dbReference type="PANTHER" id="PTHR10954:SF23">
    <property type="entry name" value="RIBONUCLEASE"/>
    <property type="match status" value="1"/>
</dbReference>
<dbReference type="GO" id="GO:0005737">
    <property type="term" value="C:cytoplasm"/>
    <property type="evidence" value="ECO:0007669"/>
    <property type="project" value="UniProtKB-SubCell"/>
</dbReference>
<comment type="similarity">
    <text evidence="11">Belongs to the RNase HII family.</text>
</comment>
<feature type="binding site" evidence="10">
    <location>
        <position position="105"/>
    </location>
    <ligand>
        <name>a divalent metal cation</name>
        <dbReference type="ChEBI" id="CHEBI:60240"/>
    </ligand>
</feature>
<keyword evidence="6 10" id="KW-0540">Nuclease</keyword>
<dbReference type="Gene3D" id="1.10.10.460">
    <property type="entry name" value="Ribonuclease hii. Domain 2"/>
    <property type="match status" value="1"/>
</dbReference>
<organism evidence="13 14">
    <name type="scientific">Ignicoccus pacificus DSM 13166</name>
    <dbReference type="NCBI Taxonomy" id="940294"/>
    <lineage>
        <taxon>Archaea</taxon>
        <taxon>Thermoproteota</taxon>
        <taxon>Thermoprotei</taxon>
        <taxon>Desulfurococcales</taxon>
        <taxon>Desulfurococcaceae</taxon>
        <taxon>Ignicoccus</taxon>
    </lineage>
</organism>
<dbReference type="PROSITE" id="PS51975">
    <property type="entry name" value="RNASE_H_2"/>
    <property type="match status" value="1"/>
</dbReference>
<dbReference type="CDD" id="cd07180">
    <property type="entry name" value="RNase_HII_archaea_like"/>
    <property type="match status" value="1"/>
</dbReference>
<accession>A0A977K9N5</accession>
<comment type="subcellular location">
    <subcellularLocation>
        <location evidence="4">Cytoplasm</location>
    </subcellularLocation>
</comment>